<reference evidence="3" key="1">
    <citation type="journal article" date="2019" name="Int. J. Syst. Evol. Microbiol.">
        <title>The Global Catalogue of Microorganisms (GCM) 10K type strain sequencing project: providing services to taxonomists for standard genome sequencing and annotation.</title>
        <authorList>
            <consortium name="The Broad Institute Genomics Platform"/>
            <consortium name="The Broad Institute Genome Sequencing Center for Infectious Disease"/>
            <person name="Wu L."/>
            <person name="Ma J."/>
        </authorList>
    </citation>
    <scope>NUCLEOTIDE SEQUENCE [LARGE SCALE GENOMIC DNA]</scope>
    <source>
        <strain evidence="3">JCM 17388</strain>
    </source>
</reference>
<evidence type="ECO:0000313" key="2">
    <source>
        <dbReference type="EMBL" id="GAA4194102.1"/>
    </source>
</evidence>
<feature type="signal peptide" evidence="1">
    <location>
        <begin position="1"/>
        <end position="27"/>
    </location>
</feature>
<evidence type="ECO:0000256" key="1">
    <source>
        <dbReference type="SAM" id="SignalP"/>
    </source>
</evidence>
<dbReference type="Proteomes" id="UP001501251">
    <property type="component" value="Unassembled WGS sequence"/>
</dbReference>
<evidence type="ECO:0008006" key="4">
    <source>
        <dbReference type="Google" id="ProtNLM"/>
    </source>
</evidence>
<evidence type="ECO:0000313" key="3">
    <source>
        <dbReference type="Proteomes" id="UP001501251"/>
    </source>
</evidence>
<dbReference type="EMBL" id="BAABAQ010000006">
    <property type="protein sequence ID" value="GAA4194102.1"/>
    <property type="molecule type" value="Genomic_DNA"/>
</dbReference>
<keyword evidence="3" id="KW-1185">Reference proteome</keyword>
<name>A0ABP8AZ57_9ACTN</name>
<sequence>MKNMIRAAIAVVATTGLMLTAAPAAFAATPATASSASSARDFDDSFEQESRNGLASLGAEYSVRGDEEEDNTFRLRGELYDGDRRTFRQGGRCAYVEVQIISSGDEDWEVAKRYRLCSYDDTKRFRVTAHDVSEVRVKTCQVKYRGSSTYRCSRWAELDLGF</sequence>
<accession>A0ABP8AZ57</accession>
<proteinExistence type="predicted"/>
<gene>
    <name evidence="2" type="ORF">GCM10022252_38090</name>
</gene>
<organism evidence="2 3">
    <name type="scientific">Streptosporangium oxazolinicum</name>
    <dbReference type="NCBI Taxonomy" id="909287"/>
    <lineage>
        <taxon>Bacteria</taxon>
        <taxon>Bacillati</taxon>
        <taxon>Actinomycetota</taxon>
        <taxon>Actinomycetes</taxon>
        <taxon>Streptosporangiales</taxon>
        <taxon>Streptosporangiaceae</taxon>
        <taxon>Streptosporangium</taxon>
    </lineage>
</organism>
<protein>
    <recommendedName>
        <fullName evidence="4">Secreted protein</fullName>
    </recommendedName>
</protein>
<keyword evidence="1" id="KW-0732">Signal</keyword>
<comment type="caution">
    <text evidence="2">The sequence shown here is derived from an EMBL/GenBank/DDBJ whole genome shotgun (WGS) entry which is preliminary data.</text>
</comment>
<feature type="chain" id="PRO_5045077658" description="Secreted protein" evidence="1">
    <location>
        <begin position="28"/>
        <end position="162"/>
    </location>
</feature>
<dbReference type="RefSeq" id="WP_344919260.1">
    <property type="nucleotide sequence ID" value="NZ_BAABAQ010000006.1"/>
</dbReference>